<dbReference type="PANTHER" id="PTHR35604">
    <property type="entry name" value="TRANSPOSASE INSH FOR INSERTION SEQUENCE ELEMENT IS5A-RELATED"/>
    <property type="match status" value="1"/>
</dbReference>
<name>A0ABS0R8I5_9ACTN</name>
<feature type="domain" description="Transposase DDE" evidence="3">
    <location>
        <begin position="435"/>
        <end position="558"/>
    </location>
</feature>
<sequence length="587" mass="66417">MAMGSGAGRVVPPLTVRMARASNPRGTAAMWVRDRLDELFVDEDFADWYPADGRKGLSPARLALVSVLQYAENLTDRHAAEAVRCRLDWKYCLGLELDDPGFDFSVLSEFRDRMAQGDRADRLLAAMVDHLVAAGLVKRRGRVRTDSTHVLAAVRRLNRGELVAETLRTALEELSEHGEEWLARLVTRDWADRYGRPVRYDRLPRGGDALIDYVLKVGEDGMHILRAVYQDEAPPGLRELPAVQVLRQVWVQQYWYDGDGQLRWRGPKSTRDRASRRATDQRNTGKTKADGRPDPTSARVPWSSMEIVTPHDPEARYSQKVTAAGQRDWIGYRDHQSETCDRPGPNVIVQVVTRPAPEQDIDALDRIHQGLTEQGFQPAEHVLDGGYVTPDSIHRTEQQWGIGLLGPVRDDPRACQRPGFAKEDFRIDWQARTLTCPRGVTSPPWKSTLGDGHPRLSVLFPRKACRECQDRLQCTGNVDGKGRHIFLLPEPQQKIQTKVRKEQKTDQWRRRFAIRAGCEATVSETVHAHGLRRCRYRGLAKAHVQHVLTAAGANIIRLSECFPPGTAPPREPRPTSHFQRLCQRLTT</sequence>
<evidence type="ECO:0000313" key="5">
    <source>
        <dbReference type="Proteomes" id="UP000638849"/>
    </source>
</evidence>
<evidence type="ECO:0000313" key="4">
    <source>
        <dbReference type="EMBL" id="MBI0313683.1"/>
    </source>
</evidence>
<evidence type="ECO:0000259" key="3">
    <source>
        <dbReference type="Pfam" id="PF13751"/>
    </source>
</evidence>
<gene>
    <name evidence="4" type="ORF">JBF12_11890</name>
</gene>
<dbReference type="InterPro" id="IPR047629">
    <property type="entry name" value="IS1182_transpos"/>
</dbReference>
<dbReference type="RefSeq" id="WP_198276810.1">
    <property type="nucleotide sequence ID" value="NZ_BAAAIF010000069.1"/>
</dbReference>
<dbReference type="InterPro" id="IPR008490">
    <property type="entry name" value="Transposase_InsH_N"/>
</dbReference>
<dbReference type="InterPro" id="IPR025668">
    <property type="entry name" value="Tnp_DDE_dom"/>
</dbReference>
<reference evidence="4 5" key="1">
    <citation type="submission" date="2020-12" db="EMBL/GenBank/DDBJ databases">
        <authorList>
            <person name="Kusuma A.B."/>
            <person name="Nouioui I."/>
            <person name="Goodfellow M."/>
        </authorList>
    </citation>
    <scope>NUCLEOTIDE SEQUENCE [LARGE SCALE GENOMIC DNA]</scope>
    <source>
        <strain evidence="4 5">DSM 41764</strain>
    </source>
</reference>
<evidence type="ECO:0000259" key="2">
    <source>
        <dbReference type="Pfam" id="PF05598"/>
    </source>
</evidence>
<feature type="compositionally biased region" description="Basic and acidic residues" evidence="1">
    <location>
        <begin position="269"/>
        <end position="280"/>
    </location>
</feature>
<keyword evidence="5" id="KW-1185">Reference proteome</keyword>
<accession>A0ABS0R8I5</accession>
<dbReference type="EMBL" id="JAEEAQ010000083">
    <property type="protein sequence ID" value="MBI0313683.1"/>
    <property type="molecule type" value="Genomic_DNA"/>
</dbReference>
<comment type="caution">
    <text evidence="4">The sequence shown here is derived from an EMBL/GenBank/DDBJ whole genome shotgun (WGS) entry which is preliminary data.</text>
</comment>
<feature type="region of interest" description="Disordered" evidence="1">
    <location>
        <begin position="265"/>
        <end position="300"/>
    </location>
</feature>
<organism evidence="4 5">
    <name type="scientific">Streptomyces javensis</name>
    <dbReference type="NCBI Taxonomy" id="114698"/>
    <lineage>
        <taxon>Bacteria</taxon>
        <taxon>Bacillati</taxon>
        <taxon>Actinomycetota</taxon>
        <taxon>Actinomycetes</taxon>
        <taxon>Kitasatosporales</taxon>
        <taxon>Streptomycetaceae</taxon>
        <taxon>Streptomyces</taxon>
        <taxon>Streptomyces violaceusniger group</taxon>
    </lineage>
</organism>
<dbReference type="Proteomes" id="UP000638849">
    <property type="component" value="Unassembled WGS sequence"/>
</dbReference>
<evidence type="ECO:0000256" key="1">
    <source>
        <dbReference type="SAM" id="MobiDB-lite"/>
    </source>
</evidence>
<proteinExistence type="predicted"/>
<dbReference type="PANTHER" id="PTHR35604:SF2">
    <property type="entry name" value="TRANSPOSASE INSH FOR INSERTION SEQUENCE ELEMENT IS5A-RELATED"/>
    <property type="match status" value="1"/>
</dbReference>
<feature type="domain" description="Transposase InsH N-terminal" evidence="2">
    <location>
        <begin position="33"/>
        <end position="113"/>
    </location>
</feature>
<dbReference type="Pfam" id="PF05598">
    <property type="entry name" value="DUF772"/>
    <property type="match status" value="1"/>
</dbReference>
<dbReference type="Pfam" id="PF13751">
    <property type="entry name" value="DDE_Tnp_1_6"/>
    <property type="match status" value="1"/>
</dbReference>
<dbReference type="NCBIfam" id="NF033551">
    <property type="entry name" value="transpos_IS1182"/>
    <property type="match status" value="1"/>
</dbReference>
<protein>
    <submittedName>
        <fullName evidence="4">IS1182 family transposase</fullName>
    </submittedName>
</protein>